<dbReference type="PANTHER" id="PTHR43877:SF2">
    <property type="entry name" value="AMINOALKYLPHOSPHONATE N-ACETYLTRANSFERASE-RELATED"/>
    <property type="match status" value="1"/>
</dbReference>
<dbReference type="AlphaFoldDB" id="A0A3B0UUD1"/>
<keyword evidence="1" id="KW-0808">Transferase</keyword>
<dbReference type="PROSITE" id="PS51186">
    <property type="entry name" value="GNAT"/>
    <property type="match status" value="1"/>
</dbReference>
<reference evidence="4" key="1">
    <citation type="submission" date="2018-06" db="EMBL/GenBank/DDBJ databases">
        <authorList>
            <person name="Zhirakovskaya E."/>
        </authorList>
    </citation>
    <scope>NUCLEOTIDE SEQUENCE</scope>
</reference>
<evidence type="ECO:0000256" key="2">
    <source>
        <dbReference type="ARBA" id="ARBA00023315"/>
    </source>
</evidence>
<dbReference type="InterPro" id="IPR050832">
    <property type="entry name" value="Bact_Acetyltransf"/>
</dbReference>
<keyword evidence="2" id="KW-0012">Acyltransferase</keyword>
<dbReference type="SUPFAM" id="SSF55729">
    <property type="entry name" value="Acyl-CoA N-acyltransferases (Nat)"/>
    <property type="match status" value="1"/>
</dbReference>
<dbReference type="Gene3D" id="3.40.630.30">
    <property type="match status" value="1"/>
</dbReference>
<accession>A0A3B0UUD1</accession>
<dbReference type="InterPro" id="IPR016181">
    <property type="entry name" value="Acyl_CoA_acyltransferase"/>
</dbReference>
<proteinExistence type="predicted"/>
<name>A0A3B0UUD1_9ZZZZ</name>
<gene>
    <name evidence="4" type="ORF">MNBD_CHLOROFLEXI01-3702</name>
</gene>
<sequence length="319" mass="35105">MELANLLAQERGSPNTVRVATQADAGAIMRLLKTAVFSHLHADWYLPGDWLGSPGFVLLPQAKKRTEGNNLVAKLFQNEPDILACLVATADSLPVAWIRVAAFSRSNGAQQILAHMVAQTIPPLKKQGVTQLAWLTVEEWPCQWLPTLGFYRGSQIETFVKKDRDFPDCVTVPGLTFRQVYSTDTSALAALEAAAFAPMWRYSERALTIARPQSLSFDVALLDDVIVGFQLSAGAESGAHLVRITIDPEKQGLGIGSALLRYAIEGYHRRGLYTVSLNTQDDNLSSKKLYQRFGFKMAQRPLPVWMLDIGGNSGTTKTE</sequence>
<evidence type="ECO:0000259" key="3">
    <source>
        <dbReference type="PROSITE" id="PS51186"/>
    </source>
</evidence>
<dbReference type="Pfam" id="PF00583">
    <property type="entry name" value="Acetyltransf_1"/>
    <property type="match status" value="1"/>
</dbReference>
<evidence type="ECO:0000313" key="4">
    <source>
        <dbReference type="EMBL" id="VAW32550.1"/>
    </source>
</evidence>
<dbReference type="EMBL" id="UOEU01000371">
    <property type="protein sequence ID" value="VAW32550.1"/>
    <property type="molecule type" value="Genomic_DNA"/>
</dbReference>
<organism evidence="4">
    <name type="scientific">hydrothermal vent metagenome</name>
    <dbReference type="NCBI Taxonomy" id="652676"/>
    <lineage>
        <taxon>unclassified sequences</taxon>
        <taxon>metagenomes</taxon>
        <taxon>ecological metagenomes</taxon>
    </lineage>
</organism>
<dbReference type="InterPro" id="IPR000182">
    <property type="entry name" value="GNAT_dom"/>
</dbReference>
<feature type="domain" description="N-acetyltransferase" evidence="3">
    <location>
        <begin position="175"/>
        <end position="319"/>
    </location>
</feature>
<dbReference type="PANTHER" id="PTHR43877">
    <property type="entry name" value="AMINOALKYLPHOSPHONATE N-ACETYLTRANSFERASE-RELATED-RELATED"/>
    <property type="match status" value="1"/>
</dbReference>
<dbReference type="GO" id="GO:0016747">
    <property type="term" value="F:acyltransferase activity, transferring groups other than amino-acyl groups"/>
    <property type="evidence" value="ECO:0007669"/>
    <property type="project" value="InterPro"/>
</dbReference>
<evidence type="ECO:0000256" key="1">
    <source>
        <dbReference type="ARBA" id="ARBA00022679"/>
    </source>
</evidence>
<protein>
    <recommendedName>
        <fullName evidence="3">N-acetyltransferase domain-containing protein</fullName>
    </recommendedName>
</protein>
<dbReference type="CDD" id="cd04301">
    <property type="entry name" value="NAT_SF"/>
    <property type="match status" value="1"/>
</dbReference>